<dbReference type="Proteomes" id="UP001152561">
    <property type="component" value="Unassembled WGS sequence"/>
</dbReference>
<dbReference type="EMBL" id="JAJAGQ010000013">
    <property type="protein sequence ID" value="KAJ8546571.1"/>
    <property type="molecule type" value="Genomic_DNA"/>
</dbReference>
<feature type="region of interest" description="Disordered" evidence="1">
    <location>
        <begin position="84"/>
        <end position="104"/>
    </location>
</feature>
<feature type="compositionally biased region" description="Acidic residues" evidence="1">
    <location>
        <begin position="93"/>
        <end position="104"/>
    </location>
</feature>
<organism evidence="2 3">
    <name type="scientific">Anisodus acutangulus</name>
    <dbReference type="NCBI Taxonomy" id="402998"/>
    <lineage>
        <taxon>Eukaryota</taxon>
        <taxon>Viridiplantae</taxon>
        <taxon>Streptophyta</taxon>
        <taxon>Embryophyta</taxon>
        <taxon>Tracheophyta</taxon>
        <taxon>Spermatophyta</taxon>
        <taxon>Magnoliopsida</taxon>
        <taxon>eudicotyledons</taxon>
        <taxon>Gunneridae</taxon>
        <taxon>Pentapetalae</taxon>
        <taxon>asterids</taxon>
        <taxon>lamiids</taxon>
        <taxon>Solanales</taxon>
        <taxon>Solanaceae</taxon>
        <taxon>Solanoideae</taxon>
        <taxon>Hyoscyameae</taxon>
        <taxon>Anisodus</taxon>
    </lineage>
</organism>
<evidence type="ECO:0000256" key="1">
    <source>
        <dbReference type="SAM" id="MobiDB-lite"/>
    </source>
</evidence>
<sequence>MASFGYIAVKRNYLSEPIGSQLLYSFQVLILVIFGRNIQYKVNSPLLDCKLQSEKSSPILLYKERGLGKGNGVIYASPPAASTNITKRKMPNEETESSVEEVMA</sequence>
<reference evidence="3" key="1">
    <citation type="journal article" date="2023" name="Proc. Natl. Acad. Sci. U.S.A.">
        <title>Genomic and structural basis for evolution of tropane alkaloid biosynthesis.</title>
        <authorList>
            <person name="Wanga Y.-J."/>
            <person name="Taina T."/>
            <person name="Yua J.-Y."/>
            <person name="Lia J."/>
            <person name="Xua B."/>
            <person name="Chenc J."/>
            <person name="D'Auriad J.C."/>
            <person name="Huanga J.-P."/>
            <person name="Huanga S.-X."/>
        </authorList>
    </citation>
    <scope>NUCLEOTIDE SEQUENCE [LARGE SCALE GENOMIC DNA]</scope>
    <source>
        <strain evidence="3">cv. KIB-2019</strain>
    </source>
</reference>
<dbReference type="AlphaFoldDB" id="A0A9Q1RB28"/>
<keyword evidence="3" id="KW-1185">Reference proteome</keyword>
<accession>A0A9Q1RB28</accession>
<evidence type="ECO:0000313" key="2">
    <source>
        <dbReference type="EMBL" id="KAJ8546571.1"/>
    </source>
</evidence>
<name>A0A9Q1RB28_9SOLA</name>
<protein>
    <submittedName>
        <fullName evidence="2">Uncharacterized protein</fullName>
    </submittedName>
</protein>
<gene>
    <name evidence="2" type="ORF">K7X08_032645</name>
</gene>
<comment type="caution">
    <text evidence="2">The sequence shown here is derived from an EMBL/GenBank/DDBJ whole genome shotgun (WGS) entry which is preliminary data.</text>
</comment>
<evidence type="ECO:0000313" key="3">
    <source>
        <dbReference type="Proteomes" id="UP001152561"/>
    </source>
</evidence>
<proteinExistence type="predicted"/>